<dbReference type="RefSeq" id="WP_069032191.1">
    <property type="nucleotide sequence ID" value="NZ_MDKC01000001.1"/>
</dbReference>
<accession>A0ABX2ZZE3</accession>
<dbReference type="Proteomes" id="UP000094580">
    <property type="component" value="Unassembled WGS sequence"/>
</dbReference>
<organism evidence="2 3">
    <name type="scientific">Gottfriedia luciferensis</name>
    <dbReference type="NCBI Taxonomy" id="178774"/>
    <lineage>
        <taxon>Bacteria</taxon>
        <taxon>Bacillati</taxon>
        <taxon>Bacillota</taxon>
        <taxon>Bacilli</taxon>
        <taxon>Bacillales</taxon>
        <taxon>Bacillaceae</taxon>
        <taxon>Gottfriedia</taxon>
    </lineage>
</organism>
<name>A0ABX2ZZE3_9BACI</name>
<proteinExistence type="predicted"/>
<protein>
    <recommendedName>
        <fullName evidence="4">Protein kinase domain-containing protein</fullName>
    </recommendedName>
</protein>
<feature type="compositionally biased region" description="Basic residues" evidence="1">
    <location>
        <begin position="163"/>
        <end position="196"/>
    </location>
</feature>
<evidence type="ECO:0008006" key="4">
    <source>
        <dbReference type="Google" id="ProtNLM"/>
    </source>
</evidence>
<feature type="region of interest" description="Disordered" evidence="1">
    <location>
        <begin position="163"/>
        <end position="204"/>
    </location>
</feature>
<keyword evidence="3" id="KW-1185">Reference proteome</keyword>
<comment type="caution">
    <text evidence="2">The sequence shown here is derived from an EMBL/GenBank/DDBJ whole genome shotgun (WGS) entry which is preliminary data.</text>
</comment>
<dbReference type="EMBL" id="MDKC01000001">
    <property type="protein sequence ID" value="ODG94015.1"/>
    <property type="molecule type" value="Genomic_DNA"/>
</dbReference>
<evidence type="ECO:0000313" key="3">
    <source>
        <dbReference type="Proteomes" id="UP000094580"/>
    </source>
</evidence>
<sequence length="204" mass="24000">MKQSLLKEIHDFTLFGEHADHFEYLASGKDGNVYARDNYVIKVFKEDGKSRDDGMKLHLLERSIYYPKVHTFTNDFMVCDRIFGETFYQLDGNSKKLRKQYETEINQAIFDAQNAGLNAFDLHNHNLMLSNDGEVRIVDVGRFSLEEETLQLGIFKSIFGSSHRRNRKHKRRHDHSSSRHHYRHSSSSRRHHRRHSSSYSSHSS</sequence>
<reference evidence="2 3" key="1">
    <citation type="submission" date="2016-07" db="EMBL/GenBank/DDBJ databases">
        <authorList>
            <person name="Townsley L."/>
            <person name="Shank E.A."/>
        </authorList>
    </citation>
    <scope>NUCLEOTIDE SEQUENCE [LARGE SCALE GENOMIC DNA]</scope>
    <source>
        <strain evidence="2 3">CH01</strain>
    </source>
</reference>
<evidence type="ECO:0000256" key="1">
    <source>
        <dbReference type="SAM" id="MobiDB-lite"/>
    </source>
</evidence>
<evidence type="ECO:0000313" key="2">
    <source>
        <dbReference type="EMBL" id="ODG94015.1"/>
    </source>
</evidence>
<gene>
    <name evidence="2" type="ORF">BED47_02260</name>
</gene>
<dbReference type="SUPFAM" id="SSF56112">
    <property type="entry name" value="Protein kinase-like (PK-like)"/>
    <property type="match status" value="1"/>
</dbReference>
<dbReference type="InterPro" id="IPR011009">
    <property type="entry name" value="Kinase-like_dom_sf"/>
</dbReference>